<feature type="non-terminal residue" evidence="1">
    <location>
        <position position="1"/>
    </location>
</feature>
<accession>G5AGN3</accession>
<feature type="non-terminal residue" evidence="1">
    <location>
        <position position="101"/>
    </location>
</feature>
<protein>
    <recommendedName>
        <fullName evidence="3">DDE Tnp4 domain-containing protein</fullName>
    </recommendedName>
</protein>
<evidence type="ECO:0008006" key="3">
    <source>
        <dbReference type="Google" id="ProtNLM"/>
    </source>
</evidence>
<evidence type="ECO:0000313" key="1">
    <source>
        <dbReference type="EMBL" id="EGZ05313.1"/>
    </source>
</evidence>
<organism evidence="1 2">
    <name type="scientific">Phytophthora sojae (strain P6497)</name>
    <name type="common">Soybean stem and root rot agent</name>
    <name type="synonym">Phytophthora megasperma f. sp. glycines</name>
    <dbReference type="NCBI Taxonomy" id="1094619"/>
    <lineage>
        <taxon>Eukaryota</taxon>
        <taxon>Sar</taxon>
        <taxon>Stramenopiles</taxon>
        <taxon>Oomycota</taxon>
        <taxon>Peronosporomycetes</taxon>
        <taxon>Peronosporales</taxon>
        <taxon>Peronosporaceae</taxon>
        <taxon>Phytophthora</taxon>
    </lineage>
</organism>
<gene>
    <name evidence="1" type="ORF">PHYSODRAFT_403174</name>
</gene>
<dbReference type="EMBL" id="JH159167">
    <property type="protein sequence ID" value="EGZ05313.1"/>
    <property type="molecule type" value="Genomic_DNA"/>
</dbReference>
<name>G5AGN3_PHYSP</name>
<sequence length="101" mass="11327">EKTFDRTFRMDEAHFNRLLSMLRPSLSVDGVMSTRRTGVTPISEEVVLHCTLHYLAGGSYLDIRDVAQVSVPSFYRCLNKGILAVLNCVELAIRLPTTPSE</sequence>
<keyword evidence="2" id="KW-1185">Reference proteome</keyword>
<dbReference type="RefSeq" id="XP_009539234.1">
    <property type="nucleotide sequence ID" value="XM_009540939.1"/>
</dbReference>
<dbReference type="InParanoid" id="G5AGN3"/>
<evidence type="ECO:0000313" key="2">
    <source>
        <dbReference type="Proteomes" id="UP000002640"/>
    </source>
</evidence>
<dbReference type="AlphaFoldDB" id="G5AGN3"/>
<dbReference type="GeneID" id="20651332"/>
<reference evidence="1 2" key="1">
    <citation type="journal article" date="2006" name="Science">
        <title>Phytophthora genome sequences uncover evolutionary origins and mechanisms of pathogenesis.</title>
        <authorList>
            <person name="Tyler B.M."/>
            <person name="Tripathy S."/>
            <person name="Zhang X."/>
            <person name="Dehal P."/>
            <person name="Jiang R.H."/>
            <person name="Aerts A."/>
            <person name="Arredondo F.D."/>
            <person name="Baxter L."/>
            <person name="Bensasson D."/>
            <person name="Beynon J.L."/>
            <person name="Chapman J."/>
            <person name="Damasceno C.M."/>
            <person name="Dorrance A.E."/>
            <person name="Dou D."/>
            <person name="Dickerman A.W."/>
            <person name="Dubchak I.L."/>
            <person name="Garbelotto M."/>
            <person name="Gijzen M."/>
            <person name="Gordon S.G."/>
            <person name="Govers F."/>
            <person name="Grunwald N.J."/>
            <person name="Huang W."/>
            <person name="Ivors K.L."/>
            <person name="Jones R.W."/>
            <person name="Kamoun S."/>
            <person name="Krampis K."/>
            <person name="Lamour K.H."/>
            <person name="Lee M.K."/>
            <person name="McDonald W.H."/>
            <person name="Medina M."/>
            <person name="Meijer H.J."/>
            <person name="Nordberg E.K."/>
            <person name="Maclean D.J."/>
            <person name="Ospina-Giraldo M.D."/>
            <person name="Morris P.F."/>
            <person name="Phuntumart V."/>
            <person name="Putnam N.H."/>
            <person name="Rash S."/>
            <person name="Rose J.K."/>
            <person name="Sakihama Y."/>
            <person name="Salamov A.A."/>
            <person name="Savidor A."/>
            <person name="Scheuring C.F."/>
            <person name="Smith B.M."/>
            <person name="Sobral B.W."/>
            <person name="Terry A."/>
            <person name="Torto-Alalibo T.A."/>
            <person name="Win J."/>
            <person name="Xu Z."/>
            <person name="Zhang H."/>
            <person name="Grigoriev I.V."/>
            <person name="Rokhsar D.S."/>
            <person name="Boore J.L."/>
        </authorList>
    </citation>
    <scope>NUCLEOTIDE SEQUENCE [LARGE SCALE GENOMIC DNA]</scope>
    <source>
        <strain evidence="1 2">P6497</strain>
    </source>
</reference>
<dbReference type="KEGG" id="psoj:PHYSODRAFT_403174"/>
<proteinExistence type="predicted"/>
<dbReference type="Proteomes" id="UP000002640">
    <property type="component" value="Unassembled WGS sequence"/>
</dbReference>